<evidence type="ECO:0000313" key="2">
    <source>
        <dbReference type="EMBL" id="VBB35322.1"/>
    </source>
</evidence>
<feature type="region of interest" description="Disordered" evidence="1">
    <location>
        <begin position="15"/>
        <end position="70"/>
    </location>
</feature>
<keyword evidence="3" id="KW-1185">Reference proteome</keyword>
<protein>
    <submittedName>
        <fullName evidence="2">Uncharacterized protein</fullName>
    </submittedName>
</protein>
<evidence type="ECO:0000313" key="3">
    <source>
        <dbReference type="Proteomes" id="UP000276991"/>
    </source>
</evidence>
<reference evidence="2 3" key="1">
    <citation type="submission" date="2018-08" db="EMBL/GenBank/DDBJ databases">
        <authorList>
            <person name="Laetsch R D."/>
            <person name="Stevens L."/>
            <person name="Kumar S."/>
            <person name="Blaxter L. M."/>
        </authorList>
    </citation>
    <scope>NUCLEOTIDE SEQUENCE [LARGE SCALE GENOMIC DNA]</scope>
</reference>
<proteinExistence type="predicted"/>
<gene>
    <name evidence="2" type="ORF">NAV_LOCUS10113</name>
</gene>
<sequence length="70" mass="8633">MFYAKRFTLMTRRITRSTTTPRTTTTRSRIFLQQQQQRQQQRQRQKQRERNIGQSSRPLWIITRPTISNH</sequence>
<dbReference type="AlphaFoldDB" id="A0A498SYF6"/>
<dbReference type="EMBL" id="UPTC01005494">
    <property type="protein sequence ID" value="VBB35322.1"/>
    <property type="molecule type" value="Genomic_DNA"/>
</dbReference>
<dbReference type="Proteomes" id="UP000276991">
    <property type="component" value="Unassembled WGS sequence"/>
</dbReference>
<accession>A0A498SYF6</accession>
<name>A0A498SYF6_ACAVI</name>
<feature type="compositionally biased region" description="Low complexity" evidence="1">
    <location>
        <begin position="16"/>
        <end position="40"/>
    </location>
</feature>
<organism evidence="2 3">
    <name type="scientific">Acanthocheilonema viteae</name>
    <name type="common">Filarial nematode worm</name>
    <name type="synonym">Dipetalonema viteae</name>
    <dbReference type="NCBI Taxonomy" id="6277"/>
    <lineage>
        <taxon>Eukaryota</taxon>
        <taxon>Metazoa</taxon>
        <taxon>Ecdysozoa</taxon>
        <taxon>Nematoda</taxon>
        <taxon>Chromadorea</taxon>
        <taxon>Rhabditida</taxon>
        <taxon>Spirurina</taxon>
        <taxon>Spiruromorpha</taxon>
        <taxon>Filarioidea</taxon>
        <taxon>Onchocercidae</taxon>
        <taxon>Acanthocheilonema</taxon>
    </lineage>
</organism>
<evidence type="ECO:0000256" key="1">
    <source>
        <dbReference type="SAM" id="MobiDB-lite"/>
    </source>
</evidence>